<feature type="transmembrane region" description="Helical" evidence="6">
    <location>
        <begin position="404"/>
        <end position="427"/>
    </location>
</feature>
<feature type="transmembrane region" description="Helical" evidence="6">
    <location>
        <begin position="167"/>
        <end position="187"/>
    </location>
</feature>
<dbReference type="Proteomes" id="UP000722791">
    <property type="component" value="Unassembled WGS sequence"/>
</dbReference>
<comment type="caution">
    <text evidence="8">The sequence shown here is derived from an EMBL/GenBank/DDBJ whole genome shotgun (WGS) entry which is preliminary data.</text>
</comment>
<feature type="transmembrane region" description="Helical" evidence="6">
    <location>
        <begin position="477"/>
        <end position="498"/>
    </location>
</feature>
<feature type="region of interest" description="Disordered" evidence="7">
    <location>
        <begin position="579"/>
        <end position="607"/>
    </location>
</feature>
<evidence type="ECO:0000256" key="7">
    <source>
        <dbReference type="SAM" id="MobiDB-lite"/>
    </source>
</evidence>
<feature type="transmembrane region" description="Helical" evidence="6">
    <location>
        <begin position="109"/>
        <end position="131"/>
    </location>
</feature>
<feature type="transmembrane region" description="Helical" evidence="6">
    <location>
        <begin position="310"/>
        <end position="333"/>
    </location>
</feature>
<evidence type="ECO:0000256" key="6">
    <source>
        <dbReference type="RuleBase" id="RU368066"/>
    </source>
</evidence>
<dbReference type="AlphaFoldDB" id="A0A8J4D3F6"/>
<comment type="function">
    <text evidence="6">Choline transporter.</text>
</comment>
<evidence type="ECO:0000256" key="3">
    <source>
        <dbReference type="ARBA" id="ARBA00022692"/>
    </source>
</evidence>
<dbReference type="GO" id="GO:0022857">
    <property type="term" value="F:transmembrane transporter activity"/>
    <property type="evidence" value="ECO:0007669"/>
    <property type="project" value="UniProtKB-UniRule"/>
</dbReference>
<organism evidence="8 9">
    <name type="scientific">Volvox reticuliferus</name>
    <dbReference type="NCBI Taxonomy" id="1737510"/>
    <lineage>
        <taxon>Eukaryota</taxon>
        <taxon>Viridiplantae</taxon>
        <taxon>Chlorophyta</taxon>
        <taxon>core chlorophytes</taxon>
        <taxon>Chlorophyceae</taxon>
        <taxon>CS clade</taxon>
        <taxon>Chlamydomonadales</taxon>
        <taxon>Volvocaceae</taxon>
        <taxon>Volvox</taxon>
    </lineage>
</organism>
<protein>
    <recommendedName>
        <fullName evidence="6">Choline transporter-like protein</fullName>
    </recommendedName>
</protein>
<dbReference type="PANTHER" id="PTHR12385:SF98">
    <property type="entry name" value="CHOLINE TRANSPORTER-LIKE PROTEIN"/>
    <property type="match status" value="1"/>
</dbReference>
<reference evidence="8" key="1">
    <citation type="journal article" date="2021" name="Proc. Natl. Acad. Sci. U.S.A.">
        <title>Three genomes in the algal genus Volvox reveal the fate of a haploid sex-determining region after a transition to homothallism.</title>
        <authorList>
            <person name="Yamamoto K."/>
            <person name="Hamaji T."/>
            <person name="Kawai-Toyooka H."/>
            <person name="Matsuzaki R."/>
            <person name="Takahashi F."/>
            <person name="Nishimura Y."/>
            <person name="Kawachi M."/>
            <person name="Noguchi H."/>
            <person name="Minakuchi Y."/>
            <person name="Umen J.G."/>
            <person name="Toyoda A."/>
            <person name="Nozaki H."/>
        </authorList>
    </citation>
    <scope>NUCLEOTIDE SEQUENCE</scope>
    <source>
        <strain evidence="8">NIES-3785</strain>
    </source>
</reference>
<dbReference type="Pfam" id="PF04515">
    <property type="entry name" value="Choline_transpo"/>
    <property type="match status" value="1"/>
</dbReference>
<keyword evidence="5 6" id="KW-0472">Membrane</keyword>
<dbReference type="GO" id="GO:0005886">
    <property type="term" value="C:plasma membrane"/>
    <property type="evidence" value="ECO:0007669"/>
    <property type="project" value="UniProtKB-SubCell"/>
</dbReference>
<feature type="transmembrane region" description="Helical" evidence="6">
    <location>
        <begin position="277"/>
        <end position="298"/>
    </location>
</feature>
<dbReference type="InterPro" id="IPR007603">
    <property type="entry name" value="Choline_transptr-like"/>
</dbReference>
<keyword evidence="4 6" id="KW-1133">Transmembrane helix</keyword>
<evidence type="ECO:0000256" key="1">
    <source>
        <dbReference type="ARBA" id="ARBA00004141"/>
    </source>
</evidence>
<proteinExistence type="inferred from homology"/>
<gene>
    <name evidence="8" type="ORF">Vretimale_712</name>
</gene>
<evidence type="ECO:0000313" key="9">
    <source>
        <dbReference type="Proteomes" id="UP000722791"/>
    </source>
</evidence>
<feature type="transmembrane region" description="Helical" evidence="6">
    <location>
        <begin position="207"/>
        <end position="234"/>
    </location>
</feature>
<dbReference type="EMBL" id="BNCQ01000001">
    <property type="protein sequence ID" value="GIL94742.1"/>
    <property type="molecule type" value="Genomic_DNA"/>
</dbReference>
<evidence type="ECO:0000256" key="5">
    <source>
        <dbReference type="ARBA" id="ARBA00023136"/>
    </source>
</evidence>
<sequence>MNDAFEDGGFTGAPCVAAYIDSETEFKYNTNDRHRRDTAWTVAYCLLAALTLAGSIPVFLRTDPNTGLYSNRFFNNSTSCDVRRYQQVAGMYNDSTYDPTFLRRFKAEAIIWIPATAGLSLLWSALYLLLFCLVTRTILGMEILGSLLLGTGLSAMCFTIVRSLPLGVTLAAGTAVATGFLLFVGRWARVFSELLTAAAQSLRKNPWLVPTTLGMKIAGLLVLAYGFSALFSAVNHGFVSRNWDAVQRYAVAEENGFCLNAAKKHIPCCMFVTHTWAYAYSAAAAVFVIWSGGLVMQLRTFATADTLTQWYFSSGAGSASTFTSLGVVQMQIVSPTLGEHSSIQVRRALRHCLMASFGSLAAAAALLAPLRAIHWTSQGLRRTKYIGRAANCILRPIVSATDKFTRFTSIAAAVTGQPFMPAARAVFNLLQINFLPPYSLWWVPNTLFTVTSALLALCWAAVVFIITYTANKQYKPIVMNVSFAAAAVAFFLMLYGLLFTAGLQLDVVHSLYICYAMDEQQRRITHPSIHSAFQKVPGQSVRHHRSALSYGTPSTLPFGEATRELRGMAEAAAVAETAGAATATGRQTSTADAAPLPTFSGNDDTDSEILPERVSFSVGSVPRLKRRAL</sequence>
<feature type="transmembrane region" description="Helical" evidence="6">
    <location>
        <begin position="447"/>
        <end position="470"/>
    </location>
</feature>
<keyword evidence="3 6" id="KW-0812">Transmembrane</keyword>
<feature type="compositionally biased region" description="Low complexity" evidence="7">
    <location>
        <begin position="579"/>
        <end position="591"/>
    </location>
</feature>
<evidence type="ECO:0000256" key="2">
    <source>
        <dbReference type="ARBA" id="ARBA00007168"/>
    </source>
</evidence>
<feature type="transmembrane region" description="Helical" evidence="6">
    <location>
        <begin position="39"/>
        <end position="60"/>
    </location>
</feature>
<name>A0A8J4D3F6_9CHLO</name>
<comment type="similarity">
    <text evidence="2 6">Belongs to the CTL (choline transporter-like) family.</text>
</comment>
<accession>A0A8J4D3F6</accession>
<feature type="transmembrane region" description="Helical" evidence="6">
    <location>
        <begin position="143"/>
        <end position="161"/>
    </location>
</feature>
<dbReference type="PANTHER" id="PTHR12385">
    <property type="entry name" value="CHOLINE TRANSPORTER-LIKE (SLC FAMILY 44)"/>
    <property type="match status" value="1"/>
</dbReference>
<evidence type="ECO:0000313" key="8">
    <source>
        <dbReference type="EMBL" id="GIL94742.1"/>
    </source>
</evidence>
<comment type="subcellular location">
    <subcellularLocation>
        <location evidence="6">Cell membrane</location>
        <topology evidence="6">Multi-pass membrane protein</topology>
    </subcellularLocation>
    <subcellularLocation>
        <location evidence="1">Membrane</location>
        <topology evidence="1">Multi-pass membrane protein</topology>
    </subcellularLocation>
</comment>
<evidence type="ECO:0000256" key="4">
    <source>
        <dbReference type="ARBA" id="ARBA00022989"/>
    </source>
</evidence>
<feature type="transmembrane region" description="Helical" evidence="6">
    <location>
        <begin position="353"/>
        <end position="373"/>
    </location>
</feature>
<dbReference type="OrthoDB" id="420519at2759"/>